<evidence type="ECO:0000313" key="3">
    <source>
        <dbReference type="EMBL" id="MBC3844850.1"/>
    </source>
</evidence>
<dbReference type="PANTHER" id="PTHR34477">
    <property type="entry name" value="UPF0213 PROTEIN YHBQ"/>
    <property type="match status" value="1"/>
</dbReference>
<keyword evidence="4" id="KW-1185">Reference proteome</keyword>
<dbReference type="InterPro" id="IPR050190">
    <property type="entry name" value="UPF0213_domain"/>
</dbReference>
<dbReference type="CDD" id="cd10456">
    <property type="entry name" value="GIY-YIG_UPF0213"/>
    <property type="match status" value="1"/>
</dbReference>
<evidence type="ECO:0000256" key="1">
    <source>
        <dbReference type="ARBA" id="ARBA00007435"/>
    </source>
</evidence>
<dbReference type="Gene3D" id="3.40.1440.10">
    <property type="entry name" value="GIY-YIG endonuclease"/>
    <property type="match status" value="1"/>
</dbReference>
<name>A0ABR6XXX3_9FLAO</name>
<comment type="caution">
    <text evidence="3">The sequence shown here is derived from an EMBL/GenBank/DDBJ whole genome shotgun (WGS) entry which is preliminary data.</text>
</comment>
<gene>
    <name evidence="3" type="ORF">H6H04_00530</name>
</gene>
<evidence type="ECO:0000259" key="2">
    <source>
        <dbReference type="PROSITE" id="PS50164"/>
    </source>
</evidence>
<organism evidence="3 4">
    <name type="scientific">Winogradskyella echinorum</name>
    <dbReference type="NCBI Taxonomy" id="538189"/>
    <lineage>
        <taxon>Bacteria</taxon>
        <taxon>Pseudomonadati</taxon>
        <taxon>Bacteroidota</taxon>
        <taxon>Flavobacteriia</taxon>
        <taxon>Flavobacteriales</taxon>
        <taxon>Flavobacteriaceae</taxon>
        <taxon>Winogradskyella</taxon>
    </lineage>
</organism>
<dbReference type="Pfam" id="PF01541">
    <property type="entry name" value="GIY-YIG"/>
    <property type="match status" value="1"/>
</dbReference>
<dbReference type="InterPro" id="IPR035901">
    <property type="entry name" value="GIY-YIG_endonuc_sf"/>
</dbReference>
<dbReference type="PROSITE" id="PS50164">
    <property type="entry name" value="GIY_YIG"/>
    <property type="match status" value="1"/>
</dbReference>
<dbReference type="PANTHER" id="PTHR34477:SF1">
    <property type="entry name" value="UPF0213 PROTEIN YHBQ"/>
    <property type="match status" value="1"/>
</dbReference>
<reference evidence="3 4" key="1">
    <citation type="submission" date="2020-08" db="EMBL/GenBank/DDBJ databases">
        <title>Winogradskyella ouciana sp. nov., isolated from the hadal seawater of the Mariana Trench.</title>
        <authorList>
            <person name="He X."/>
        </authorList>
    </citation>
    <scope>NUCLEOTIDE SEQUENCE [LARGE SCALE GENOMIC DNA]</scope>
    <source>
        <strain evidence="3 4">KCTC 22026</strain>
    </source>
</reference>
<dbReference type="Proteomes" id="UP000607435">
    <property type="component" value="Unassembled WGS sequence"/>
</dbReference>
<dbReference type="InterPro" id="IPR000305">
    <property type="entry name" value="GIY-YIG_endonuc"/>
</dbReference>
<dbReference type="EMBL" id="JACOME010000001">
    <property type="protein sequence ID" value="MBC3844850.1"/>
    <property type="molecule type" value="Genomic_DNA"/>
</dbReference>
<dbReference type="SUPFAM" id="SSF82771">
    <property type="entry name" value="GIY-YIG endonuclease"/>
    <property type="match status" value="1"/>
</dbReference>
<comment type="similarity">
    <text evidence="1">Belongs to the UPF0213 family.</text>
</comment>
<feature type="domain" description="GIY-YIG" evidence="2">
    <location>
        <begin position="3"/>
        <end position="81"/>
    </location>
</feature>
<proteinExistence type="inferred from homology"/>
<protein>
    <submittedName>
        <fullName evidence="3">GIY-YIG nuclease family protein</fullName>
    </submittedName>
</protein>
<dbReference type="RefSeq" id="WP_186843993.1">
    <property type="nucleotide sequence ID" value="NZ_JACOME010000001.1"/>
</dbReference>
<accession>A0ABR6XXX3</accession>
<evidence type="ECO:0000313" key="4">
    <source>
        <dbReference type="Proteomes" id="UP000607435"/>
    </source>
</evidence>
<sequence length="81" mass="9717">MKLPYVVYILKCFDNTFYTGYTTNIENRLKAHNKGEVHYTKSRLPVELINLFQFENKQKTYDFERYLKTGSGIAFRNKRLV</sequence>